<dbReference type="Proteomes" id="UP000324091">
    <property type="component" value="Chromosome 10"/>
</dbReference>
<organism evidence="1 2">
    <name type="scientific">Takifugu flavidus</name>
    <name type="common">sansaifugu</name>
    <dbReference type="NCBI Taxonomy" id="433684"/>
    <lineage>
        <taxon>Eukaryota</taxon>
        <taxon>Metazoa</taxon>
        <taxon>Chordata</taxon>
        <taxon>Craniata</taxon>
        <taxon>Vertebrata</taxon>
        <taxon>Euteleostomi</taxon>
        <taxon>Actinopterygii</taxon>
        <taxon>Neopterygii</taxon>
        <taxon>Teleostei</taxon>
        <taxon>Neoteleostei</taxon>
        <taxon>Acanthomorphata</taxon>
        <taxon>Eupercaria</taxon>
        <taxon>Tetraodontiformes</taxon>
        <taxon>Tetradontoidea</taxon>
        <taxon>Tetraodontidae</taxon>
        <taxon>Takifugu</taxon>
    </lineage>
</organism>
<proteinExistence type="predicted"/>
<evidence type="ECO:0000313" key="2">
    <source>
        <dbReference type="Proteomes" id="UP000324091"/>
    </source>
</evidence>
<comment type="caution">
    <text evidence="1">The sequence shown here is derived from an EMBL/GenBank/DDBJ whole genome shotgun (WGS) entry which is preliminary data.</text>
</comment>
<dbReference type="EMBL" id="RHFK02000002">
    <property type="protein sequence ID" value="TWW79291.1"/>
    <property type="molecule type" value="Genomic_DNA"/>
</dbReference>
<protein>
    <submittedName>
        <fullName evidence="1">Uncharacterized protein</fullName>
    </submittedName>
</protein>
<reference evidence="1 2" key="1">
    <citation type="submission" date="2019-04" db="EMBL/GenBank/DDBJ databases">
        <title>Chromosome genome assembly for Takifugu flavidus.</title>
        <authorList>
            <person name="Xiao S."/>
        </authorList>
    </citation>
    <scope>NUCLEOTIDE SEQUENCE [LARGE SCALE GENOMIC DNA]</scope>
    <source>
        <strain evidence="1">HTHZ2018</strain>
        <tissue evidence="1">Muscle</tissue>
    </source>
</reference>
<dbReference type="AlphaFoldDB" id="A0A5C6PK34"/>
<evidence type="ECO:0000313" key="1">
    <source>
        <dbReference type="EMBL" id="TWW79291.1"/>
    </source>
</evidence>
<sequence length="40" mass="4490">MGKLQSKHGDSFVVNAFLRRGVEECERYGAADHKLKNAQV</sequence>
<keyword evidence="2" id="KW-1185">Reference proteome</keyword>
<gene>
    <name evidence="1" type="ORF">D4764_10G0003210</name>
</gene>
<name>A0A5C6PK34_9TELE</name>
<accession>A0A5C6PK34</accession>